<gene>
    <name evidence="3" type="ORF">AAF712_009855</name>
</gene>
<evidence type="ECO:0000256" key="1">
    <source>
        <dbReference type="SAM" id="MobiDB-lite"/>
    </source>
</evidence>
<keyword evidence="2" id="KW-0472">Membrane</keyword>
<name>A0ABR2ZPH7_9AGAR</name>
<sequence>MAPTSTQLRNRRQRRPHPYPSQQRFPPTEPGENDVDLLPQQNQAGGAIEAVIDHREFMLIVLLLLLRLFVAIILHGNTIRALTEHSDKS</sequence>
<evidence type="ECO:0000313" key="3">
    <source>
        <dbReference type="EMBL" id="KAL0063253.1"/>
    </source>
</evidence>
<dbReference type="EMBL" id="JBBXMP010000085">
    <property type="protein sequence ID" value="KAL0063253.1"/>
    <property type="molecule type" value="Genomic_DNA"/>
</dbReference>
<accession>A0ABR2ZPH7</accession>
<keyword evidence="2" id="KW-0812">Transmembrane</keyword>
<keyword evidence="2" id="KW-1133">Transmembrane helix</keyword>
<feature type="region of interest" description="Disordered" evidence="1">
    <location>
        <begin position="1"/>
        <end position="40"/>
    </location>
</feature>
<dbReference type="Proteomes" id="UP001437256">
    <property type="component" value="Unassembled WGS sequence"/>
</dbReference>
<protein>
    <submittedName>
        <fullName evidence="3">Uncharacterized protein</fullName>
    </submittedName>
</protein>
<keyword evidence="4" id="KW-1185">Reference proteome</keyword>
<proteinExistence type="predicted"/>
<organism evidence="3 4">
    <name type="scientific">Marasmius tenuissimus</name>
    <dbReference type="NCBI Taxonomy" id="585030"/>
    <lineage>
        <taxon>Eukaryota</taxon>
        <taxon>Fungi</taxon>
        <taxon>Dikarya</taxon>
        <taxon>Basidiomycota</taxon>
        <taxon>Agaricomycotina</taxon>
        <taxon>Agaricomycetes</taxon>
        <taxon>Agaricomycetidae</taxon>
        <taxon>Agaricales</taxon>
        <taxon>Marasmiineae</taxon>
        <taxon>Marasmiaceae</taxon>
        <taxon>Marasmius</taxon>
    </lineage>
</organism>
<comment type="caution">
    <text evidence="3">The sequence shown here is derived from an EMBL/GenBank/DDBJ whole genome shotgun (WGS) entry which is preliminary data.</text>
</comment>
<evidence type="ECO:0000313" key="4">
    <source>
        <dbReference type="Proteomes" id="UP001437256"/>
    </source>
</evidence>
<feature type="transmembrane region" description="Helical" evidence="2">
    <location>
        <begin position="57"/>
        <end position="76"/>
    </location>
</feature>
<reference evidence="3 4" key="1">
    <citation type="submission" date="2024-05" db="EMBL/GenBank/DDBJ databases">
        <title>A draft genome resource for the thread blight pathogen Marasmius tenuissimus strain MS-2.</title>
        <authorList>
            <person name="Yulfo-Soto G.E."/>
            <person name="Baruah I.K."/>
            <person name="Amoako-Attah I."/>
            <person name="Bukari Y."/>
            <person name="Meinhardt L.W."/>
            <person name="Bailey B.A."/>
            <person name="Cohen S.P."/>
        </authorList>
    </citation>
    <scope>NUCLEOTIDE SEQUENCE [LARGE SCALE GENOMIC DNA]</scope>
    <source>
        <strain evidence="3 4">MS-2</strain>
    </source>
</reference>
<evidence type="ECO:0000256" key="2">
    <source>
        <dbReference type="SAM" id="Phobius"/>
    </source>
</evidence>